<dbReference type="InterPro" id="IPR029016">
    <property type="entry name" value="GAF-like_dom_sf"/>
</dbReference>
<evidence type="ECO:0008006" key="7">
    <source>
        <dbReference type="Google" id="ProtNLM"/>
    </source>
</evidence>
<evidence type="ECO:0000313" key="5">
    <source>
        <dbReference type="EMBL" id="BBL79989.1"/>
    </source>
</evidence>
<dbReference type="InterPro" id="IPR000160">
    <property type="entry name" value="GGDEF_dom"/>
</dbReference>
<dbReference type="CDD" id="cd18773">
    <property type="entry name" value="PDC1_HK_sensor"/>
    <property type="match status" value="1"/>
</dbReference>
<dbReference type="GO" id="GO:1902201">
    <property type="term" value="P:negative regulation of bacterial-type flagellum-dependent cell motility"/>
    <property type="evidence" value="ECO:0007669"/>
    <property type="project" value="TreeGrafter"/>
</dbReference>
<feature type="transmembrane region" description="Helical" evidence="2">
    <location>
        <begin position="21"/>
        <end position="42"/>
    </location>
</feature>
<evidence type="ECO:0000256" key="2">
    <source>
        <dbReference type="SAM" id="Phobius"/>
    </source>
</evidence>
<dbReference type="PANTHER" id="PTHR45138">
    <property type="entry name" value="REGULATORY COMPONENTS OF SENSORY TRANSDUCTION SYSTEM"/>
    <property type="match status" value="1"/>
</dbReference>
<gene>
    <name evidence="5" type="ORF">RxyAA322_18430</name>
</gene>
<dbReference type="GO" id="GO:0052621">
    <property type="term" value="F:diguanylate cyclase activity"/>
    <property type="evidence" value="ECO:0007669"/>
    <property type="project" value="TreeGrafter"/>
</dbReference>
<dbReference type="PANTHER" id="PTHR45138:SF9">
    <property type="entry name" value="DIGUANYLATE CYCLASE DGCM-RELATED"/>
    <property type="match status" value="1"/>
</dbReference>
<dbReference type="InterPro" id="IPR050469">
    <property type="entry name" value="Diguanylate_Cyclase"/>
</dbReference>
<dbReference type="SUPFAM" id="SSF55781">
    <property type="entry name" value="GAF domain-like"/>
    <property type="match status" value="1"/>
</dbReference>
<dbReference type="AlphaFoldDB" id="A0A510HJ31"/>
<organism evidence="5 6">
    <name type="scientific">Rubrobacter xylanophilus</name>
    <dbReference type="NCBI Taxonomy" id="49319"/>
    <lineage>
        <taxon>Bacteria</taxon>
        <taxon>Bacillati</taxon>
        <taxon>Actinomycetota</taxon>
        <taxon>Rubrobacteria</taxon>
        <taxon>Rubrobacterales</taxon>
        <taxon>Rubrobacteraceae</taxon>
        <taxon>Rubrobacter</taxon>
    </lineage>
</organism>
<accession>A0A510HJ31</accession>
<evidence type="ECO:0000259" key="4">
    <source>
        <dbReference type="SMART" id="SM00267"/>
    </source>
</evidence>
<dbReference type="Pfam" id="PF13492">
    <property type="entry name" value="GAF_3"/>
    <property type="match status" value="1"/>
</dbReference>
<dbReference type="GO" id="GO:0005886">
    <property type="term" value="C:plasma membrane"/>
    <property type="evidence" value="ECO:0007669"/>
    <property type="project" value="TreeGrafter"/>
</dbReference>
<dbReference type="GO" id="GO:0043709">
    <property type="term" value="P:cell adhesion involved in single-species biofilm formation"/>
    <property type="evidence" value="ECO:0007669"/>
    <property type="project" value="TreeGrafter"/>
</dbReference>
<keyword evidence="6" id="KW-1185">Reference proteome</keyword>
<dbReference type="RefSeq" id="WP_143528001.1">
    <property type="nucleotide sequence ID" value="NZ_AP019791.1"/>
</dbReference>
<dbReference type="OrthoDB" id="5442761at2"/>
<protein>
    <recommendedName>
        <fullName evidence="7">Diguanylate cyclase</fullName>
    </recommendedName>
</protein>
<dbReference type="SMART" id="SM00065">
    <property type="entry name" value="GAF"/>
    <property type="match status" value="1"/>
</dbReference>
<keyword evidence="2" id="KW-0472">Membrane</keyword>
<sequence length="477" mass="52029">MRTRLAHLLRRGGQAGKRPARTLAYAETAAALVIIVGAGLLLQPQNPGFVGVSPHPFWLVVIPVAALHGSPPGYAAGAASALVYLGLTAVQAGSVTNPALLRPDLLLEPVLFLVAGGALGELREAQRRREEALLQRQEELERDLQDLAQRYLASVELARELERRIADQTSTVTTLYEAAKALERLEVEELSPAVLELASSFVDVEACSLYLLRDGRFVLAAGRPENASRPRELDVSGGLPAIVSSERRTATVHELLTEPTPGRLARQPMLMAAPILDTDGEVAGMLVAERMPFLRFTPAATRLFTLLGDWASSAFQRALRFQQTRDRNVEDELTGAYNHAYLLKRAEEEVFRARTYGVPLSLLALRAEDHERIPPVRLPGVLRTLSLVFRHHIRPVDVLGKHAEEGTFLLLLPHLTAGEAEALAEKLRREVEGFGFKPFETDDRTLRLCTGRATFSGAGGARELVEAAVRSLGKGSG</sequence>
<dbReference type="SUPFAM" id="SSF55073">
    <property type="entry name" value="Nucleotide cyclase"/>
    <property type="match status" value="1"/>
</dbReference>
<proteinExistence type="predicted"/>
<feature type="domain" description="GGDEF" evidence="4">
    <location>
        <begin position="317"/>
        <end position="474"/>
    </location>
</feature>
<evidence type="ECO:0000259" key="3">
    <source>
        <dbReference type="SMART" id="SM00065"/>
    </source>
</evidence>
<keyword evidence="1" id="KW-0175">Coiled coil</keyword>
<keyword evidence="2" id="KW-0812">Transmembrane</keyword>
<dbReference type="InterPro" id="IPR003018">
    <property type="entry name" value="GAF"/>
</dbReference>
<dbReference type="SMART" id="SM00267">
    <property type="entry name" value="GGDEF"/>
    <property type="match status" value="1"/>
</dbReference>
<name>A0A510HJ31_9ACTN</name>
<keyword evidence="2" id="KW-1133">Transmembrane helix</keyword>
<evidence type="ECO:0000313" key="6">
    <source>
        <dbReference type="Proteomes" id="UP000318065"/>
    </source>
</evidence>
<feature type="coiled-coil region" evidence="1">
    <location>
        <begin position="122"/>
        <end position="150"/>
    </location>
</feature>
<evidence type="ECO:0000256" key="1">
    <source>
        <dbReference type="SAM" id="Coils"/>
    </source>
</evidence>
<dbReference type="InterPro" id="IPR029787">
    <property type="entry name" value="Nucleotide_cyclase"/>
</dbReference>
<feature type="domain" description="GAF" evidence="3">
    <location>
        <begin position="186"/>
        <end position="325"/>
    </location>
</feature>
<dbReference type="InterPro" id="IPR043128">
    <property type="entry name" value="Rev_trsase/Diguanyl_cyclase"/>
</dbReference>
<dbReference type="Gene3D" id="3.30.450.40">
    <property type="match status" value="1"/>
</dbReference>
<dbReference type="EMBL" id="AP019791">
    <property type="protein sequence ID" value="BBL79989.1"/>
    <property type="molecule type" value="Genomic_DNA"/>
</dbReference>
<reference evidence="5" key="1">
    <citation type="journal article" date="2019" name="Microbiol. Resour. Announc.">
        <title>Complete Genome Sequence of Rubrobacter xylanophilus Strain AA3-22, Isolated from Arima Onsen in Japan.</title>
        <authorList>
            <person name="Tomariguchi N."/>
            <person name="Miyazaki K."/>
        </authorList>
    </citation>
    <scope>NUCLEOTIDE SEQUENCE [LARGE SCALE GENOMIC DNA]</scope>
    <source>
        <strain evidence="5">AA3-22</strain>
    </source>
</reference>
<dbReference type="Proteomes" id="UP000318065">
    <property type="component" value="Chromosome"/>
</dbReference>
<dbReference type="Gene3D" id="3.30.70.270">
    <property type="match status" value="1"/>
</dbReference>